<evidence type="ECO:0000256" key="2">
    <source>
        <dbReference type="ARBA" id="ARBA00022448"/>
    </source>
</evidence>
<keyword evidence="2" id="KW-0813">Transport</keyword>
<evidence type="ECO:0000256" key="5">
    <source>
        <dbReference type="ARBA" id="ARBA00023136"/>
    </source>
</evidence>
<keyword evidence="8" id="KW-1185">Reference proteome</keyword>
<feature type="transmembrane region" description="Helical" evidence="6">
    <location>
        <begin position="51"/>
        <end position="73"/>
    </location>
</feature>
<dbReference type="GO" id="GO:0022857">
    <property type="term" value="F:transmembrane transporter activity"/>
    <property type="evidence" value="ECO:0007669"/>
    <property type="project" value="InterPro"/>
</dbReference>
<organism evidence="7 8">
    <name type="scientific">Lasiodiplodia theobromae</name>
    <dbReference type="NCBI Taxonomy" id="45133"/>
    <lineage>
        <taxon>Eukaryota</taxon>
        <taxon>Fungi</taxon>
        <taxon>Dikarya</taxon>
        <taxon>Ascomycota</taxon>
        <taxon>Pezizomycotina</taxon>
        <taxon>Dothideomycetes</taxon>
        <taxon>Dothideomycetes incertae sedis</taxon>
        <taxon>Botryosphaeriales</taxon>
        <taxon>Botryosphaeriaceae</taxon>
        <taxon>Lasiodiplodia</taxon>
    </lineage>
</organism>
<feature type="transmembrane region" description="Helical" evidence="6">
    <location>
        <begin position="339"/>
        <end position="365"/>
    </location>
</feature>
<dbReference type="Proteomes" id="UP000325902">
    <property type="component" value="Unassembled WGS sequence"/>
</dbReference>
<evidence type="ECO:0000256" key="3">
    <source>
        <dbReference type="ARBA" id="ARBA00022692"/>
    </source>
</evidence>
<dbReference type="InterPro" id="IPR002293">
    <property type="entry name" value="AA/rel_permease1"/>
</dbReference>
<proteinExistence type="predicted"/>
<dbReference type="PANTHER" id="PTHR45649:SF7">
    <property type="entry name" value="CHOLINE TRANSPORT PROTEIN"/>
    <property type="match status" value="1"/>
</dbReference>
<evidence type="ECO:0000256" key="1">
    <source>
        <dbReference type="ARBA" id="ARBA00004141"/>
    </source>
</evidence>
<dbReference type="Pfam" id="PF13520">
    <property type="entry name" value="AA_permease_2"/>
    <property type="match status" value="1"/>
</dbReference>
<dbReference type="GO" id="GO:0016020">
    <property type="term" value="C:membrane"/>
    <property type="evidence" value="ECO:0007669"/>
    <property type="project" value="UniProtKB-SubCell"/>
</dbReference>
<dbReference type="EMBL" id="VCHE01000091">
    <property type="protein sequence ID" value="KAB2571839.1"/>
    <property type="molecule type" value="Genomic_DNA"/>
</dbReference>
<dbReference type="GO" id="GO:0006865">
    <property type="term" value="P:amino acid transport"/>
    <property type="evidence" value="ECO:0007669"/>
    <property type="project" value="InterPro"/>
</dbReference>
<feature type="transmembrane region" description="Helical" evidence="6">
    <location>
        <begin position="458"/>
        <end position="480"/>
    </location>
</feature>
<name>A0A5N5D2E9_9PEZI</name>
<protein>
    <submittedName>
        <fullName evidence="7">Choline transport protein</fullName>
    </submittedName>
</protein>
<feature type="transmembrane region" description="Helical" evidence="6">
    <location>
        <begin position="243"/>
        <end position="264"/>
    </location>
</feature>
<feature type="transmembrane region" description="Helical" evidence="6">
    <location>
        <begin position="201"/>
        <end position="223"/>
    </location>
</feature>
<reference evidence="7 8" key="1">
    <citation type="journal article" date="2019" name="Sci. Rep.">
        <title>A multi-omics analysis of the grapevine pathogen Lasiodiplodia theobromae reveals that temperature affects the expression of virulence- and pathogenicity-related genes.</title>
        <authorList>
            <person name="Felix C."/>
            <person name="Meneses R."/>
            <person name="Goncalves M.F.M."/>
            <person name="Tilleman L."/>
            <person name="Duarte A.S."/>
            <person name="Jorrin-Novo J.V."/>
            <person name="Van de Peer Y."/>
            <person name="Deforce D."/>
            <person name="Van Nieuwerburgh F."/>
            <person name="Esteves A.C."/>
            <person name="Alves A."/>
        </authorList>
    </citation>
    <scope>NUCLEOTIDE SEQUENCE [LARGE SCALE GENOMIC DNA]</scope>
    <source>
        <strain evidence="7 8">LA-SOL3</strain>
    </source>
</reference>
<dbReference type="Gene3D" id="1.20.1740.10">
    <property type="entry name" value="Amino acid/polyamine transporter I"/>
    <property type="match status" value="1"/>
</dbReference>
<feature type="transmembrane region" description="Helical" evidence="6">
    <location>
        <begin position="130"/>
        <end position="154"/>
    </location>
</feature>
<feature type="transmembrane region" description="Helical" evidence="6">
    <location>
        <begin position="85"/>
        <end position="109"/>
    </location>
</feature>
<sequence>MLNKRSHESSLATPHLHAHVVSGIDNALSEDDRAALAAIGKAQVYHRKFNFWSALGLTVCISGTWEGIVASFLQGLALGGPVGLLYGYVLTAVAMTCVAAVIAELASAWPSSGAQYHWIAELSPQRHRALFSWIGGWLTYCYAWLATASCAMGVAVQVQAYVTLGRSSYEAERWHVYVIYAFTIIIYTLLNVFGVKLLHSLNLFGIGTHLGGYLLTIIIMLVFTKDKHTSDYVFTTFLNSSGWTNDGVAFCTGLSTPMFGFGGLETAAHFSEEIRHVRKSVPRAIFWTALINAFITFPWLIVLLYSSGDISSVINSPIGLVSPFTQILFNSTSNRGLSIFLASLSTYLAFVGGIDAQGSCARTLWAMARDDAFPAPFRSVHPRWEVPVCCIVVSAVAQLAIGAIYIGNSTAFYGLISGVLALYMLTYAMAIGLHTSAKFGSSGKKIEYGPWALGRLSLPLNVVALAWAVFTIVFLCFPLYRPVTAENM</sequence>
<feature type="transmembrane region" description="Helical" evidence="6">
    <location>
        <begin position="284"/>
        <end position="305"/>
    </location>
</feature>
<keyword evidence="5 6" id="KW-0472">Membrane</keyword>
<evidence type="ECO:0000256" key="6">
    <source>
        <dbReference type="SAM" id="Phobius"/>
    </source>
</evidence>
<keyword evidence="4 6" id="KW-1133">Transmembrane helix</keyword>
<evidence type="ECO:0000256" key="4">
    <source>
        <dbReference type="ARBA" id="ARBA00022989"/>
    </source>
</evidence>
<dbReference type="PROSITE" id="PS00218">
    <property type="entry name" value="AMINO_ACID_PERMEASE_1"/>
    <property type="match status" value="1"/>
</dbReference>
<dbReference type="PANTHER" id="PTHR45649">
    <property type="entry name" value="AMINO-ACID PERMEASE BAT1"/>
    <property type="match status" value="1"/>
</dbReference>
<comment type="subcellular location">
    <subcellularLocation>
        <location evidence="1">Membrane</location>
        <topology evidence="1">Multi-pass membrane protein</topology>
    </subcellularLocation>
</comment>
<evidence type="ECO:0000313" key="7">
    <source>
        <dbReference type="EMBL" id="KAB2571839.1"/>
    </source>
</evidence>
<evidence type="ECO:0000313" key="8">
    <source>
        <dbReference type="Proteomes" id="UP000325902"/>
    </source>
</evidence>
<comment type="caution">
    <text evidence="7">The sequence shown here is derived from an EMBL/GenBank/DDBJ whole genome shotgun (WGS) entry which is preliminary data.</text>
</comment>
<feature type="transmembrane region" description="Helical" evidence="6">
    <location>
        <begin position="386"/>
        <end position="406"/>
    </location>
</feature>
<dbReference type="PIRSF" id="PIRSF006060">
    <property type="entry name" value="AA_transporter"/>
    <property type="match status" value="1"/>
</dbReference>
<feature type="transmembrane region" description="Helical" evidence="6">
    <location>
        <begin position="174"/>
        <end position="194"/>
    </location>
</feature>
<feature type="transmembrane region" description="Helical" evidence="6">
    <location>
        <begin position="412"/>
        <end position="437"/>
    </location>
</feature>
<dbReference type="InterPro" id="IPR004840">
    <property type="entry name" value="Amino_acid_permease_CS"/>
</dbReference>
<keyword evidence="3 6" id="KW-0812">Transmembrane</keyword>
<gene>
    <name evidence="7" type="primary">HNM1_1</name>
    <name evidence="7" type="ORF">DBV05_g9513</name>
</gene>
<dbReference type="AlphaFoldDB" id="A0A5N5D2E9"/>
<accession>A0A5N5D2E9</accession>
<dbReference type="OrthoDB" id="3257095at2759"/>